<dbReference type="SMART" id="SM00235">
    <property type="entry name" value="ZnMc"/>
    <property type="match status" value="1"/>
</dbReference>
<feature type="domain" description="Peptidase M12A" evidence="4">
    <location>
        <begin position="25"/>
        <end position="234"/>
    </location>
</feature>
<keyword evidence="2" id="KW-0479">Metal-binding</keyword>
<proteinExistence type="predicted"/>
<evidence type="ECO:0000256" key="1">
    <source>
        <dbReference type="PROSITE-ProRule" id="PRU01211"/>
    </source>
</evidence>
<keyword evidence="2" id="KW-0862">Zinc</keyword>
<dbReference type="PROSITE" id="PS51864">
    <property type="entry name" value="ASTACIN"/>
    <property type="match status" value="1"/>
</dbReference>
<comment type="cofactor">
    <cofactor evidence="2">
        <name>Zn(2+)</name>
        <dbReference type="ChEBI" id="CHEBI:29105"/>
    </cofactor>
    <text evidence="2">Binds 1 zinc ion per subunit.</text>
</comment>
<dbReference type="GO" id="GO:0008270">
    <property type="term" value="F:zinc ion binding"/>
    <property type="evidence" value="ECO:0007669"/>
    <property type="project" value="InterPro"/>
</dbReference>
<name>A0A2A4K3Y9_HELVI</name>
<accession>A0A2A4K3Y9</accession>
<keyword evidence="2" id="KW-0482">Metalloprotease</keyword>
<dbReference type="PANTHER" id="PTHR10127">
    <property type="entry name" value="DISCOIDIN, CUB, EGF, LAMININ , AND ZINC METALLOPROTEASE DOMAIN CONTAINING"/>
    <property type="match status" value="1"/>
</dbReference>
<dbReference type="GO" id="GO:0004222">
    <property type="term" value="F:metalloendopeptidase activity"/>
    <property type="evidence" value="ECO:0007669"/>
    <property type="project" value="UniProtKB-UniRule"/>
</dbReference>
<dbReference type="SUPFAM" id="SSF55486">
    <property type="entry name" value="Metalloproteases ('zincins'), catalytic domain"/>
    <property type="match status" value="1"/>
</dbReference>
<dbReference type="EMBL" id="NWSH01000188">
    <property type="protein sequence ID" value="PCG78618.1"/>
    <property type="molecule type" value="Genomic_DNA"/>
</dbReference>
<organism evidence="5">
    <name type="scientific">Heliothis virescens</name>
    <name type="common">Tobacco budworm moth</name>
    <dbReference type="NCBI Taxonomy" id="7102"/>
    <lineage>
        <taxon>Eukaryota</taxon>
        <taxon>Metazoa</taxon>
        <taxon>Ecdysozoa</taxon>
        <taxon>Arthropoda</taxon>
        <taxon>Hexapoda</taxon>
        <taxon>Insecta</taxon>
        <taxon>Pterygota</taxon>
        <taxon>Neoptera</taxon>
        <taxon>Endopterygota</taxon>
        <taxon>Lepidoptera</taxon>
        <taxon>Glossata</taxon>
        <taxon>Ditrysia</taxon>
        <taxon>Noctuoidea</taxon>
        <taxon>Noctuidae</taxon>
        <taxon>Heliothinae</taxon>
        <taxon>Heliothis</taxon>
    </lineage>
</organism>
<dbReference type="Pfam" id="PF01400">
    <property type="entry name" value="Astacin"/>
    <property type="match status" value="1"/>
</dbReference>
<dbReference type="Gene3D" id="3.40.390.10">
    <property type="entry name" value="Collagenase (Catalytic Domain)"/>
    <property type="match status" value="1"/>
</dbReference>
<evidence type="ECO:0000256" key="3">
    <source>
        <dbReference type="SAM" id="MobiDB-lite"/>
    </source>
</evidence>
<comment type="caution">
    <text evidence="5">The sequence shown here is derived from an EMBL/GenBank/DDBJ whole genome shotgun (WGS) entry which is preliminary data.</text>
</comment>
<dbReference type="PRINTS" id="PR00480">
    <property type="entry name" value="ASTACIN"/>
</dbReference>
<evidence type="ECO:0000256" key="2">
    <source>
        <dbReference type="RuleBase" id="RU361183"/>
    </source>
</evidence>
<sequence>MTTGSSNEVRAWAKTGQKVEKDSQEVQKTPVIFRWPEGIVPYYIDTEHYGEMIRNRIRYVMNMFERRSCVIFRDIGSKPPPKEAPEYLWLSIENPDAVRECSHAVLKGSGASAFLTLGYDCMRTIDIMHALMHVLGFNDEVTHPNRDNFVRIMWDNIQPRFRKLFWTRSTHGYPYSSLMEYDPMSIMHFHDRAYTLNGGPTIVSLSPSLVIKPPRGLSEMDLAKIRTAFRHECNKRKVGTLFQTCHNDLNDDDDESKSHGDGESIEDYSGMKRIEPWSNGTVIKRITTNKRMN</sequence>
<dbReference type="InterPro" id="IPR001506">
    <property type="entry name" value="Peptidase_M12A"/>
</dbReference>
<dbReference type="InterPro" id="IPR006026">
    <property type="entry name" value="Peptidase_Metallo"/>
</dbReference>
<dbReference type="GO" id="GO:0006508">
    <property type="term" value="P:proteolysis"/>
    <property type="evidence" value="ECO:0007669"/>
    <property type="project" value="UniProtKB-KW"/>
</dbReference>
<dbReference type="STRING" id="7102.A0A2A4K3Y9"/>
<gene>
    <name evidence="5" type="ORF">B5V51_3607</name>
</gene>
<dbReference type="PANTHER" id="PTHR10127:SF886">
    <property type="entry name" value="ASTACIN-LIKE METALLOENDOPEPTIDASE"/>
    <property type="match status" value="1"/>
</dbReference>
<keyword evidence="2" id="KW-0645">Protease</keyword>
<comment type="caution">
    <text evidence="1">Lacks conserved residue(s) required for the propagation of feature annotation.</text>
</comment>
<evidence type="ECO:0000313" key="5">
    <source>
        <dbReference type="EMBL" id="PCG78618.1"/>
    </source>
</evidence>
<dbReference type="EC" id="3.4.24.-" evidence="2"/>
<dbReference type="AlphaFoldDB" id="A0A2A4K3Y9"/>
<reference evidence="5" key="1">
    <citation type="submission" date="2017-09" db="EMBL/GenBank/DDBJ databases">
        <title>Contemporary evolution of a Lepidopteran species, Heliothis virescens, in response to modern agricultural practices.</title>
        <authorList>
            <person name="Fritz M.L."/>
            <person name="Deyonke A.M."/>
            <person name="Papanicolaou A."/>
            <person name="Micinski S."/>
            <person name="Westbrook J."/>
            <person name="Gould F."/>
        </authorList>
    </citation>
    <scope>NUCLEOTIDE SEQUENCE [LARGE SCALE GENOMIC DNA]</scope>
    <source>
        <strain evidence="5">HvINT-</strain>
        <tissue evidence="5">Whole body</tissue>
    </source>
</reference>
<protein>
    <recommendedName>
        <fullName evidence="2">Metalloendopeptidase</fullName>
        <ecNumber evidence="2">3.4.24.-</ecNumber>
    </recommendedName>
</protein>
<dbReference type="InterPro" id="IPR024079">
    <property type="entry name" value="MetalloPept_cat_dom_sf"/>
</dbReference>
<keyword evidence="2" id="KW-0378">Hydrolase</keyword>
<evidence type="ECO:0000259" key="4">
    <source>
        <dbReference type="PROSITE" id="PS51864"/>
    </source>
</evidence>
<feature type="region of interest" description="Disordered" evidence="3">
    <location>
        <begin position="246"/>
        <end position="270"/>
    </location>
</feature>